<feature type="compositionally biased region" description="Basic and acidic residues" evidence="1">
    <location>
        <begin position="1"/>
        <end position="12"/>
    </location>
</feature>
<evidence type="ECO:0000313" key="2">
    <source>
        <dbReference type="EMBL" id="BDT97556.1"/>
    </source>
</evidence>
<proteinExistence type="predicted"/>
<feature type="region of interest" description="Disordered" evidence="1">
    <location>
        <begin position="1"/>
        <end position="23"/>
    </location>
</feature>
<keyword evidence="3" id="KW-1185">Reference proteome</keyword>
<gene>
    <name evidence="2" type="ORF">IFM12276_05850</name>
</gene>
<protein>
    <submittedName>
        <fullName evidence="2">Uncharacterized protein</fullName>
    </submittedName>
</protein>
<dbReference type="EMBL" id="AP026978">
    <property type="protein sequence ID" value="BDT97556.1"/>
    <property type="molecule type" value="Genomic_DNA"/>
</dbReference>
<accession>A0ABM8CRG6</accession>
<reference evidence="2 3" key="1">
    <citation type="submission" date="2022-11" db="EMBL/GenBank/DDBJ databases">
        <title>Genome Sequencing of Nocardia sp. ON39_IFM12276 and assembly.</title>
        <authorList>
            <person name="Shimojima M."/>
            <person name="Toyokawa M."/>
            <person name="Uesaka K."/>
        </authorList>
    </citation>
    <scope>NUCLEOTIDE SEQUENCE [LARGE SCALE GENOMIC DNA]</scope>
    <source>
        <strain evidence="2 3">IFM 12276</strain>
    </source>
</reference>
<name>A0ABM8CRG6_9NOCA</name>
<organism evidence="2 3">
    <name type="scientific">Nocardia sputorum</name>
    <dbReference type="NCBI Taxonomy" id="2984338"/>
    <lineage>
        <taxon>Bacteria</taxon>
        <taxon>Bacillati</taxon>
        <taxon>Actinomycetota</taxon>
        <taxon>Actinomycetes</taxon>
        <taxon>Mycobacteriales</taxon>
        <taxon>Nocardiaceae</taxon>
        <taxon>Nocardia</taxon>
    </lineage>
</organism>
<evidence type="ECO:0000313" key="3">
    <source>
        <dbReference type="Proteomes" id="UP001317870"/>
    </source>
</evidence>
<sequence>MTTKIEAKRGDADTGQARGQASEEATLLAGDAPAMHQQNGTRRWLLGSNEGSCEMETVECADSGSGAG</sequence>
<dbReference type="Proteomes" id="UP001317870">
    <property type="component" value="Chromosome"/>
</dbReference>
<evidence type="ECO:0000256" key="1">
    <source>
        <dbReference type="SAM" id="MobiDB-lite"/>
    </source>
</evidence>